<feature type="domain" description="HTH marR-type" evidence="1">
    <location>
        <begin position="28"/>
        <end position="147"/>
    </location>
</feature>
<dbReference type="PRINTS" id="PR00598">
    <property type="entry name" value="HTHMARR"/>
</dbReference>
<evidence type="ECO:0000313" key="3">
    <source>
        <dbReference type="Proteomes" id="UP000755104"/>
    </source>
</evidence>
<proteinExistence type="predicted"/>
<dbReference type="PANTHER" id="PTHR33164:SF43">
    <property type="entry name" value="HTH-TYPE TRANSCRIPTIONAL REPRESSOR YETL"/>
    <property type="match status" value="1"/>
</dbReference>
<accession>A0ABS7JCC6</accession>
<dbReference type="Pfam" id="PF12802">
    <property type="entry name" value="MarR_2"/>
    <property type="match status" value="1"/>
</dbReference>
<organism evidence="2 3">
    <name type="scientific">Qipengyuania qiaonensis</name>
    <dbReference type="NCBI Taxonomy" id="2867240"/>
    <lineage>
        <taxon>Bacteria</taxon>
        <taxon>Pseudomonadati</taxon>
        <taxon>Pseudomonadota</taxon>
        <taxon>Alphaproteobacteria</taxon>
        <taxon>Sphingomonadales</taxon>
        <taxon>Erythrobacteraceae</taxon>
        <taxon>Qipengyuania</taxon>
    </lineage>
</organism>
<dbReference type="SMART" id="SM00347">
    <property type="entry name" value="HTH_MARR"/>
    <property type="match status" value="1"/>
</dbReference>
<dbReference type="InterPro" id="IPR039422">
    <property type="entry name" value="MarR/SlyA-like"/>
</dbReference>
<dbReference type="EMBL" id="JAIGNO010000009">
    <property type="protein sequence ID" value="MBX7483494.1"/>
    <property type="molecule type" value="Genomic_DNA"/>
</dbReference>
<evidence type="ECO:0000259" key="1">
    <source>
        <dbReference type="PROSITE" id="PS50995"/>
    </source>
</evidence>
<gene>
    <name evidence="2" type="ORF">K3174_13215</name>
</gene>
<dbReference type="Gene3D" id="1.10.10.10">
    <property type="entry name" value="Winged helix-like DNA-binding domain superfamily/Winged helix DNA-binding domain"/>
    <property type="match status" value="1"/>
</dbReference>
<dbReference type="PANTHER" id="PTHR33164">
    <property type="entry name" value="TRANSCRIPTIONAL REGULATOR, MARR FAMILY"/>
    <property type="match status" value="1"/>
</dbReference>
<comment type="caution">
    <text evidence="2">The sequence shown here is derived from an EMBL/GenBank/DDBJ whole genome shotgun (WGS) entry which is preliminary data.</text>
</comment>
<dbReference type="SUPFAM" id="SSF46785">
    <property type="entry name" value="Winged helix' DNA-binding domain"/>
    <property type="match status" value="1"/>
</dbReference>
<dbReference type="InterPro" id="IPR036388">
    <property type="entry name" value="WH-like_DNA-bd_sf"/>
</dbReference>
<reference evidence="2 3" key="1">
    <citation type="submission" date="2021-08" db="EMBL/GenBank/DDBJ databases">
        <title>Comparative Genomics Analysis of the Genus Qipengyuania Reveals Extensive Genetic Diversity and Metabolic Versatility, Including the Description of Fifteen Novel Species.</title>
        <authorList>
            <person name="Liu Y."/>
        </authorList>
    </citation>
    <scope>NUCLEOTIDE SEQUENCE [LARGE SCALE GENOMIC DNA]</scope>
    <source>
        <strain evidence="2 3">6D47A</strain>
    </source>
</reference>
<evidence type="ECO:0000313" key="2">
    <source>
        <dbReference type="EMBL" id="MBX7483494.1"/>
    </source>
</evidence>
<sequence length="147" mass="16565">MFFLKELPSRQMVDGYADRFDDVDAGKVLDALQILRTASRLIRELEAYFARHDLSQLRFLTLIVIDREPDRDSLAVSDIADRLDVSRPVVTRTLQGLEKAGLIRISHNESDARSRNISLSDSGKSTLERVLPGYFAILHRHVTGADG</sequence>
<dbReference type="InterPro" id="IPR000835">
    <property type="entry name" value="HTH_MarR-typ"/>
</dbReference>
<dbReference type="Proteomes" id="UP000755104">
    <property type="component" value="Unassembled WGS sequence"/>
</dbReference>
<dbReference type="InterPro" id="IPR036390">
    <property type="entry name" value="WH_DNA-bd_sf"/>
</dbReference>
<keyword evidence="3" id="KW-1185">Reference proteome</keyword>
<dbReference type="PROSITE" id="PS50995">
    <property type="entry name" value="HTH_MARR_2"/>
    <property type="match status" value="1"/>
</dbReference>
<name>A0ABS7JCC6_9SPHN</name>
<protein>
    <submittedName>
        <fullName evidence="2">MarR family transcriptional regulator</fullName>
    </submittedName>
</protein>